<gene>
    <name evidence="3" type="ORF">E5K02_08890</name>
</gene>
<accession>A0A4Z0QJW5</accession>
<keyword evidence="2" id="KW-0472">Membrane</keyword>
<feature type="compositionally biased region" description="Polar residues" evidence="1">
    <location>
        <begin position="40"/>
        <end position="51"/>
    </location>
</feature>
<keyword evidence="4" id="KW-1185">Reference proteome</keyword>
<reference evidence="3 4" key="1">
    <citation type="submission" date="2019-04" db="EMBL/GenBank/DDBJ databases">
        <authorList>
            <person name="Feng G."/>
            <person name="Zhang J."/>
            <person name="Zhu H."/>
        </authorList>
    </citation>
    <scope>NUCLEOTIDE SEQUENCE [LARGE SCALE GENOMIC DNA]</scope>
    <source>
        <strain evidence="3 4">9PBR-1</strain>
    </source>
</reference>
<keyword evidence="2" id="KW-0812">Transmembrane</keyword>
<evidence type="ECO:0000313" key="4">
    <source>
        <dbReference type="Proteomes" id="UP000298471"/>
    </source>
</evidence>
<sequence>MLRDLLNLRLYLVLGLLTYAGYLWVQLHGVRLLGDDNETTENLNGTGSHSSGHAGRSNFYHK</sequence>
<keyword evidence="2" id="KW-1133">Transmembrane helix</keyword>
<dbReference type="EMBL" id="SRMB01000001">
    <property type="protein sequence ID" value="TGE29553.1"/>
    <property type="molecule type" value="Genomic_DNA"/>
</dbReference>
<dbReference type="Proteomes" id="UP000298471">
    <property type="component" value="Unassembled WGS sequence"/>
</dbReference>
<evidence type="ECO:0000256" key="1">
    <source>
        <dbReference type="SAM" id="MobiDB-lite"/>
    </source>
</evidence>
<evidence type="ECO:0000256" key="2">
    <source>
        <dbReference type="SAM" id="Phobius"/>
    </source>
</evidence>
<feature type="region of interest" description="Disordered" evidence="1">
    <location>
        <begin position="38"/>
        <end position="62"/>
    </location>
</feature>
<dbReference type="OrthoDB" id="965058at2"/>
<organism evidence="3 4">
    <name type="scientific">Hymenobacter metallicola</name>
    <dbReference type="NCBI Taxonomy" id="2563114"/>
    <lineage>
        <taxon>Bacteria</taxon>
        <taxon>Pseudomonadati</taxon>
        <taxon>Bacteroidota</taxon>
        <taxon>Cytophagia</taxon>
        <taxon>Cytophagales</taxon>
        <taxon>Hymenobacteraceae</taxon>
        <taxon>Hymenobacter</taxon>
    </lineage>
</organism>
<name>A0A4Z0QJW5_9BACT</name>
<feature type="transmembrane region" description="Helical" evidence="2">
    <location>
        <begin position="6"/>
        <end position="25"/>
    </location>
</feature>
<dbReference type="RefSeq" id="WP_135394108.1">
    <property type="nucleotide sequence ID" value="NZ_SRMB01000001.1"/>
</dbReference>
<protein>
    <submittedName>
        <fullName evidence="3">Uncharacterized protein</fullName>
    </submittedName>
</protein>
<dbReference type="AlphaFoldDB" id="A0A4Z0QJW5"/>
<comment type="caution">
    <text evidence="3">The sequence shown here is derived from an EMBL/GenBank/DDBJ whole genome shotgun (WGS) entry which is preliminary data.</text>
</comment>
<evidence type="ECO:0000313" key="3">
    <source>
        <dbReference type="EMBL" id="TGE29553.1"/>
    </source>
</evidence>
<proteinExistence type="predicted"/>